<sequence>MKGVISRHFLAHGTAMPSDGTPMPSDGTAMPCGPSERGPPVTVTTRTQVIGSIAADVVNDSTLAAAKAGDRDAAYSILVDKADAFASMARRAANLTDINTKEGIRAAYVEDLVQEAWAISLECLAGYEGDSVDDFRAYAYRNVERELGNRARALLSEVTEDPTGKKLFAVLVKHFRELDADHAFTYADYLTMAESAIQDHAFMGTFKDGSYAKRGQTMSAERAYAARLEYMGTISIFTPTAAGIDGEQSTIAETLAARSDGSSVEDAADTAVVGYRPILWTQAVRALEDTVTVPRDTEVREAVFTALDRFRAGTVTEEDLDLFESLPCRSADFGTAVAMLRAVWTQRQEGPVASTAEKSAAAALGRGSIALSAARAQMERSTKDAARRALVRRVVGGLSDNQAYVLAATFGMGGIGKFKDDKAVARAMNKAGFEDMDDVKVARTRNKAQTTFQARWEALTGKHGSEEAALEEAATKAERQAAKSEKEGRSFRADMDA</sequence>
<dbReference type="RefSeq" id="YP_010655480.1">
    <property type="nucleotide sequence ID" value="NC_070828.1"/>
</dbReference>
<evidence type="ECO:0000313" key="3">
    <source>
        <dbReference type="Proteomes" id="UP000316735"/>
    </source>
</evidence>
<dbReference type="KEGG" id="vg:77931342"/>
<dbReference type="Gene3D" id="1.10.1740.10">
    <property type="match status" value="1"/>
</dbReference>
<keyword evidence="3" id="KW-1185">Reference proteome</keyword>
<evidence type="ECO:0000313" key="2">
    <source>
        <dbReference type="EMBL" id="QDH92141.1"/>
    </source>
</evidence>
<evidence type="ECO:0000256" key="1">
    <source>
        <dbReference type="SAM" id="MobiDB-lite"/>
    </source>
</evidence>
<gene>
    <name evidence="2" type="primary">36</name>
    <name evidence="2" type="ORF">SEA_DUBU_36</name>
</gene>
<dbReference type="Proteomes" id="UP000316735">
    <property type="component" value="Segment"/>
</dbReference>
<organism evidence="2 3">
    <name type="scientific">Streptomyces phage Dubu</name>
    <dbReference type="NCBI Taxonomy" id="2591226"/>
    <lineage>
        <taxon>Viruses</taxon>
        <taxon>Duplodnaviria</taxon>
        <taxon>Heunggongvirae</taxon>
        <taxon>Uroviricota</taxon>
        <taxon>Caudoviricetes</taxon>
        <taxon>Dubuvirus</taxon>
        <taxon>Dubuvirus dubu</taxon>
    </lineage>
</organism>
<feature type="compositionally biased region" description="Basic and acidic residues" evidence="1">
    <location>
        <begin position="473"/>
        <end position="497"/>
    </location>
</feature>
<dbReference type="EMBL" id="MK937595">
    <property type="protein sequence ID" value="QDH92141.1"/>
    <property type="molecule type" value="Genomic_DNA"/>
</dbReference>
<protein>
    <submittedName>
        <fullName evidence="2">Uncharacterized protein</fullName>
    </submittedName>
</protein>
<proteinExistence type="predicted"/>
<feature type="region of interest" description="Disordered" evidence="1">
    <location>
        <begin position="460"/>
        <end position="497"/>
    </location>
</feature>
<dbReference type="GeneID" id="77931342"/>
<name>A0A514DEV4_9CAUD</name>
<feature type="region of interest" description="Disordered" evidence="1">
    <location>
        <begin position="11"/>
        <end position="41"/>
    </location>
</feature>
<reference evidence="2 3" key="1">
    <citation type="submission" date="2019-05" db="EMBL/GenBank/DDBJ databases">
        <authorList>
            <person name="Derk J.T."/>
            <person name="Gurtovaia V."/>
            <person name="Hoskins I.B.W."/>
            <person name="Meyer D.A."/>
            <person name="Wheatley K.M."/>
            <person name="Pape-Zambito D.A."/>
            <person name="Garlena R.A."/>
            <person name="Russell D.A."/>
            <person name="Pope W.H."/>
            <person name="Jacobs-Sera D."/>
            <person name="Hatfull G.F."/>
        </authorList>
    </citation>
    <scope>NUCLEOTIDE SEQUENCE [LARGE SCALE GENOMIC DNA]</scope>
</reference>
<accession>A0A514DEV4</accession>